<comment type="subcellular location">
    <subcellularLocation>
        <location evidence="2">Membrane</location>
        <topology evidence="2">Multi-pass membrane protein</topology>
    </subcellularLocation>
</comment>
<dbReference type="Gene3D" id="1.20.120.1780">
    <property type="entry name" value="UbiA prenyltransferase"/>
    <property type="match status" value="1"/>
</dbReference>
<evidence type="ECO:0000256" key="10">
    <source>
        <dbReference type="SAM" id="Phobius"/>
    </source>
</evidence>
<evidence type="ECO:0000256" key="5">
    <source>
        <dbReference type="ARBA" id="ARBA00022679"/>
    </source>
</evidence>
<gene>
    <name evidence="11" type="ORF">METZ01_LOCUS348567</name>
</gene>
<evidence type="ECO:0008006" key="12">
    <source>
        <dbReference type="Google" id="ProtNLM"/>
    </source>
</evidence>
<dbReference type="NCBIfam" id="TIGR01474">
    <property type="entry name" value="ubiA_proteo"/>
    <property type="match status" value="1"/>
</dbReference>
<dbReference type="EMBL" id="UINC01120920">
    <property type="protein sequence ID" value="SVC95713.1"/>
    <property type="molecule type" value="Genomic_DNA"/>
</dbReference>
<evidence type="ECO:0000256" key="4">
    <source>
        <dbReference type="ARBA" id="ARBA00022475"/>
    </source>
</evidence>
<keyword evidence="6 10" id="KW-0812">Transmembrane</keyword>
<dbReference type="AlphaFoldDB" id="A0A382RDC8"/>
<feature type="transmembrane region" description="Helical" evidence="10">
    <location>
        <begin position="221"/>
        <end position="251"/>
    </location>
</feature>
<dbReference type="InterPro" id="IPR039653">
    <property type="entry name" value="Prenyltransferase"/>
</dbReference>
<feature type="non-terminal residue" evidence="11">
    <location>
        <position position="258"/>
    </location>
</feature>
<evidence type="ECO:0000256" key="7">
    <source>
        <dbReference type="ARBA" id="ARBA00022842"/>
    </source>
</evidence>
<dbReference type="InterPro" id="IPR044878">
    <property type="entry name" value="UbiA_sf"/>
</dbReference>
<dbReference type="FunFam" id="1.20.120.1780:FF:000001">
    <property type="entry name" value="4-hydroxybenzoate octaprenyltransferase"/>
    <property type="match status" value="1"/>
</dbReference>
<feature type="transmembrane region" description="Helical" evidence="10">
    <location>
        <begin position="101"/>
        <end position="121"/>
    </location>
</feature>
<feature type="transmembrane region" description="Helical" evidence="10">
    <location>
        <begin position="56"/>
        <end position="80"/>
    </location>
</feature>
<keyword evidence="9 10" id="KW-0472">Membrane</keyword>
<dbReference type="PANTHER" id="PTHR11048">
    <property type="entry name" value="PRENYLTRANSFERASES"/>
    <property type="match status" value="1"/>
</dbReference>
<evidence type="ECO:0000256" key="2">
    <source>
        <dbReference type="ARBA" id="ARBA00004141"/>
    </source>
</evidence>
<evidence type="ECO:0000256" key="1">
    <source>
        <dbReference type="ARBA" id="ARBA00001946"/>
    </source>
</evidence>
<evidence type="ECO:0000256" key="8">
    <source>
        <dbReference type="ARBA" id="ARBA00022989"/>
    </source>
</evidence>
<proteinExistence type="inferred from homology"/>
<reference evidence="11" key="1">
    <citation type="submission" date="2018-05" db="EMBL/GenBank/DDBJ databases">
        <authorList>
            <person name="Lanie J.A."/>
            <person name="Ng W.-L."/>
            <person name="Kazmierczak K.M."/>
            <person name="Andrzejewski T.M."/>
            <person name="Davidsen T.M."/>
            <person name="Wayne K.J."/>
            <person name="Tettelin H."/>
            <person name="Glass J.I."/>
            <person name="Rusch D."/>
            <person name="Podicherti R."/>
            <person name="Tsui H.-C.T."/>
            <person name="Winkler M.E."/>
        </authorList>
    </citation>
    <scope>NUCLEOTIDE SEQUENCE</scope>
</reference>
<feature type="transmembrane region" description="Helical" evidence="10">
    <location>
        <begin position="127"/>
        <end position="144"/>
    </location>
</feature>
<evidence type="ECO:0000256" key="9">
    <source>
        <dbReference type="ARBA" id="ARBA00023136"/>
    </source>
</evidence>
<evidence type="ECO:0000256" key="6">
    <source>
        <dbReference type="ARBA" id="ARBA00022692"/>
    </source>
</evidence>
<dbReference type="GO" id="GO:0006744">
    <property type="term" value="P:ubiquinone biosynthetic process"/>
    <property type="evidence" value="ECO:0007669"/>
    <property type="project" value="TreeGrafter"/>
</dbReference>
<dbReference type="InterPro" id="IPR030470">
    <property type="entry name" value="UbiA_prenylTrfase_CS"/>
</dbReference>
<dbReference type="PANTHER" id="PTHR11048:SF28">
    <property type="entry name" value="4-HYDROXYBENZOATE POLYPRENYLTRANSFERASE, MITOCHONDRIAL"/>
    <property type="match status" value="1"/>
</dbReference>
<comment type="similarity">
    <text evidence="3">Belongs to the UbiA prenyltransferase family.</text>
</comment>
<dbReference type="Pfam" id="PF01040">
    <property type="entry name" value="UbiA"/>
    <property type="match status" value="1"/>
</dbReference>
<keyword evidence="8 10" id="KW-1133">Transmembrane helix</keyword>
<feature type="transmembrane region" description="Helical" evidence="10">
    <location>
        <begin position="151"/>
        <end position="171"/>
    </location>
</feature>
<protein>
    <recommendedName>
        <fullName evidence="12">4-hydroxybenzoate polyprenyltransferase</fullName>
    </recommendedName>
</protein>
<feature type="transmembrane region" description="Helical" evidence="10">
    <location>
        <begin position="33"/>
        <end position="50"/>
    </location>
</feature>
<dbReference type="CDD" id="cd13959">
    <property type="entry name" value="PT_UbiA_COQ2"/>
    <property type="match status" value="1"/>
</dbReference>
<dbReference type="GO" id="GO:0008412">
    <property type="term" value="F:4-hydroxybenzoate polyprenyltransferase activity"/>
    <property type="evidence" value="ECO:0007669"/>
    <property type="project" value="TreeGrafter"/>
</dbReference>
<sequence length="258" mass="28535">MPALKSRRRNTLSVDLLNHAFQYGRLMRLDRPIGTWLLLWPTLWGLWIAGKGHPDPGVFTVFVLGVIVMRSAGCVINDFADRRFDSSVRRTRDRPLASGKVSPVEAIVLFVALLLVAVALVLTMNRLTQLFAAIGALITIIYPFSKRYIHIPQLILGVAFGWGIPMAFAAQTGEVPLLAWLLWLTALPWIVAYDTIYAMVDREDDLSIGIKSTAIFLGQADVFIITLLQLLLLIALVLVGQMAGMGLWYFIGVGFGAI</sequence>
<comment type="cofactor">
    <cofactor evidence="1">
        <name>Mg(2+)</name>
        <dbReference type="ChEBI" id="CHEBI:18420"/>
    </cofactor>
</comment>
<dbReference type="FunFam" id="1.10.357.140:FF:000002">
    <property type="entry name" value="4-hydroxybenzoate octaprenyltransferase"/>
    <property type="match status" value="1"/>
</dbReference>
<accession>A0A382RDC8</accession>
<name>A0A382RDC8_9ZZZZ</name>
<dbReference type="Gene3D" id="1.10.357.140">
    <property type="entry name" value="UbiA prenyltransferase"/>
    <property type="match status" value="1"/>
</dbReference>
<keyword evidence="7" id="KW-0460">Magnesium</keyword>
<evidence type="ECO:0000256" key="3">
    <source>
        <dbReference type="ARBA" id="ARBA00005985"/>
    </source>
</evidence>
<evidence type="ECO:0000313" key="11">
    <source>
        <dbReference type="EMBL" id="SVC95713.1"/>
    </source>
</evidence>
<dbReference type="GO" id="GO:0005886">
    <property type="term" value="C:plasma membrane"/>
    <property type="evidence" value="ECO:0007669"/>
    <property type="project" value="TreeGrafter"/>
</dbReference>
<dbReference type="PROSITE" id="PS00943">
    <property type="entry name" value="UBIA"/>
    <property type="match status" value="1"/>
</dbReference>
<keyword evidence="4" id="KW-1003">Cell membrane</keyword>
<keyword evidence="5" id="KW-0808">Transferase</keyword>
<dbReference type="InterPro" id="IPR006370">
    <property type="entry name" value="HB_polyprenyltransferase-like"/>
</dbReference>
<organism evidence="11">
    <name type="scientific">marine metagenome</name>
    <dbReference type="NCBI Taxonomy" id="408172"/>
    <lineage>
        <taxon>unclassified sequences</taxon>
        <taxon>metagenomes</taxon>
        <taxon>ecological metagenomes</taxon>
    </lineage>
</organism>
<dbReference type="InterPro" id="IPR000537">
    <property type="entry name" value="UbiA_prenyltransferase"/>
</dbReference>
<dbReference type="HAMAP" id="MF_01635">
    <property type="entry name" value="UbiA"/>
    <property type="match status" value="1"/>
</dbReference>
<feature type="transmembrane region" description="Helical" evidence="10">
    <location>
        <begin position="177"/>
        <end position="200"/>
    </location>
</feature>